<dbReference type="WBParaSite" id="nRc.2.0.1.t04737-RA">
    <property type="protein sequence ID" value="nRc.2.0.1.t04737-RA"/>
    <property type="gene ID" value="nRc.2.0.1.g04737"/>
</dbReference>
<reference evidence="2" key="1">
    <citation type="submission" date="2022-11" db="UniProtKB">
        <authorList>
            <consortium name="WormBaseParasite"/>
        </authorList>
    </citation>
    <scope>IDENTIFICATION</scope>
</reference>
<keyword evidence="1" id="KW-1185">Reference proteome</keyword>
<sequence>MSPTINVYQISEIKFAIDRSYYINVKQKVNLNSNNGESAPSQAKVFPVVMNNHPKPSSNGMATTITLCNTKL</sequence>
<dbReference type="Proteomes" id="UP000887565">
    <property type="component" value="Unplaced"/>
</dbReference>
<evidence type="ECO:0000313" key="2">
    <source>
        <dbReference type="WBParaSite" id="nRc.2.0.1.t04737-RA"/>
    </source>
</evidence>
<evidence type="ECO:0000313" key="1">
    <source>
        <dbReference type="Proteomes" id="UP000887565"/>
    </source>
</evidence>
<proteinExistence type="predicted"/>
<organism evidence="1 2">
    <name type="scientific">Romanomermis culicivorax</name>
    <name type="common">Nematode worm</name>
    <dbReference type="NCBI Taxonomy" id="13658"/>
    <lineage>
        <taxon>Eukaryota</taxon>
        <taxon>Metazoa</taxon>
        <taxon>Ecdysozoa</taxon>
        <taxon>Nematoda</taxon>
        <taxon>Enoplea</taxon>
        <taxon>Dorylaimia</taxon>
        <taxon>Mermithida</taxon>
        <taxon>Mermithoidea</taxon>
        <taxon>Mermithidae</taxon>
        <taxon>Romanomermis</taxon>
    </lineage>
</organism>
<accession>A0A915HTK8</accession>
<name>A0A915HTK8_ROMCU</name>
<dbReference type="AlphaFoldDB" id="A0A915HTK8"/>
<protein>
    <submittedName>
        <fullName evidence="2">Uncharacterized protein</fullName>
    </submittedName>
</protein>